<protein>
    <recommendedName>
        <fullName evidence="6">Glycosyl transferase family 28 C-terminal domain-containing protein</fullName>
    </recommendedName>
</protein>
<evidence type="ECO:0000256" key="3">
    <source>
        <dbReference type="ARBA" id="ARBA00022676"/>
    </source>
</evidence>
<dbReference type="GO" id="GO:0016758">
    <property type="term" value="F:hexosyltransferase activity"/>
    <property type="evidence" value="ECO:0007669"/>
    <property type="project" value="InterPro"/>
</dbReference>
<evidence type="ECO:0000313" key="8">
    <source>
        <dbReference type="Proteomes" id="UP000013782"/>
    </source>
</evidence>
<comment type="similarity">
    <text evidence="2">Belongs to the glycosyltransferase 28 family.</text>
</comment>
<dbReference type="SUPFAM" id="SSF53756">
    <property type="entry name" value="UDP-Glycosyltransferase/glycogen phosphorylase"/>
    <property type="match status" value="1"/>
</dbReference>
<dbReference type="HOGENOM" id="CLU_645191_0_0_9"/>
<dbReference type="Pfam" id="PF04101">
    <property type="entry name" value="Glyco_tran_28_C"/>
    <property type="match status" value="1"/>
</dbReference>
<name>R2QBK7_9ENTE</name>
<evidence type="ECO:0000256" key="5">
    <source>
        <dbReference type="ARBA" id="ARBA00022824"/>
    </source>
</evidence>
<dbReference type="InterPro" id="IPR039042">
    <property type="entry name" value="Alg13-like"/>
</dbReference>
<dbReference type="AlphaFoldDB" id="R2QBK7"/>
<dbReference type="OrthoDB" id="9814973at2"/>
<dbReference type="PANTHER" id="PTHR12867">
    <property type="entry name" value="GLYCOSYL TRANSFERASE-RELATED"/>
    <property type="match status" value="1"/>
</dbReference>
<feature type="domain" description="Glycosyl transferase family 28 C-terminal" evidence="6">
    <location>
        <begin position="1"/>
        <end position="146"/>
    </location>
</feature>
<dbReference type="GO" id="GO:0006488">
    <property type="term" value="P:dolichol-linked oligosaccharide biosynthetic process"/>
    <property type="evidence" value="ECO:0007669"/>
    <property type="project" value="InterPro"/>
</dbReference>
<dbReference type="eggNOG" id="COG0627">
    <property type="taxonomic scope" value="Bacteria"/>
</dbReference>
<evidence type="ECO:0000313" key="7">
    <source>
        <dbReference type="EMBL" id="EOH93807.1"/>
    </source>
</evidence>
<gene>
    <name evidence="7" type="ORF">UAU_02503</name>
</gene>
<comment type="subcellular location">
    <subcellularLocation>
        <location evidence="1">Endoplasmic reticulum</location>
    </subcellularLocation>
</comment>
<evidence type="ECO:0000256" key="2">
    <source>
        <dbReference type="ARBA" id="ARBA00006962"/>
    </source>
</evidence>
<keyword evidence="5" id="KW-0256">Endoplasmic reticulum</keyword>
<reference evidence="7 8" key="1">
    <citation type="submission" date="2013-02" db="EMBL/GenBank/DDBJ databases">
        <title>The Genome Sequence of Enterococcus pallens BAA-351.</title>
        <authorList>
            <consortium name="The Broad Institute Genome Sequencing Platform"/>
            <consortium name="The Broad Institute Genome Sequencing Center for Infectious Disease"/>
            <person name="Earl A.M."/>
            <person name="Gilmore M.S."/>
            <person name="Lebreton F."/>
            <person name="Walker B."/>
            <person name="Young S.K."/>
            <person name="Zeng Q."/>
            <person name="Gargeya S."/>
            <person name="Fitzgerald M."/>
            <person name="Haas B."/>
            <person name="Abouelleil A."/>
            <person name="Alvarado L."/>
            <person name="Arachchi H.M."/>
            <person name="Berlin A.M."/>
            <person name="Chapman S.B."/>
            <person name="Dewar J."/>
            <person name="Goldberg J."/>
            <person name="Griggs A."/>
            <person name="Gujja S."/>
            <person name="Hansen M."/>
            <person name="Howarth C."/>
            <person name="Imamovic A."/>
            <person name="Larimer J."/>
            <person name="McCowan C."/>
            <person name="Murphy C."/>
            <person name="Neiman D."/>
            <person name="Pearson M."/>
            <person name="Priest M."/>
            <person name="Roberts A."/>
            <person name="Saif S."/>
            <person name="Shea T."/>
            <person name="Sisk P."/>
            <person name="Sykes S."/>
            <person name="Wortman J."/>
            <person name="Nusbaum C."/>
            <person name="Birren B."/>
        </authorList>
    </citation>
    <scope>NUCLEOTIDE SEQUENCE [LARGE SCALE GENOMIC DNA]</scope>
    <source>
        <strain evidence="7 8">ATCC BAA-351</strain>
    </source>
</reference>
<evidence type="ECO:0000256" key="4">
    <source>
        <dbReference type="ARBA" id="ARBA00022679"/>
    </source>
</evidence>
<evidence type="ECO:0000259" key="6">
    <source>
        <dbReference type="Pfam" id="PF04101"/>
    </source>
</evidence>
<organism evidence="7 8">
    <name type="scientific">Enterococcus pallens ATCC BAA-351</name>
    <dbReference type="NCBI Taxonomy" id="1158607"/>
    <lineage>
        <taxon>Bacteria</taxon>
        <taxon>Bacillati</taxon>
        <taxon>Bacillota</taxon>
        <taxon>Bacilli</taxon>
        <taxon>Lactobacillales</taxon>
        <taxon>Enterococcaceae</taxon>
        <taxon>Enterococcus</taxon>
    </lineage>
</organism>
<dbReference type="InterPro" id="IPR029058">
    <property type="entry name" value="AB_hydrolase_fold"/>
</dbReference>
<dbReference type="PATRIC" id="fig|1158607.3.peg.2476"/>
<dbReference type="InterPro" id="IPR048097">
    <property type="entry name" value="Cps14G-like"/>
</dbReference>
<keyword evidence="8" id="KW-1185">Reference proteome</keyword>
<comment type="caution">
    <text evidence="7">The sequence shown here is derived from an EMBL/GenBank/DDBJ whole genome shotgun (WGS) entry which is preliminary data.</text>
</comment>
<dbReference type="PANTHER" id="PTHR12867:SF6">
    <property type="entry name" value="N-ACETYLGLUCOSAMINYLDIPHOSPHODOLICHOL N-ACETYLGLUCOSAMINYLTRANSFERASE"/>
    <property type="match status" value="1"/>
</dbReference>
<dbReference type="STRING" id="160454.RV10_GL000659"/>
<keyword evidence="3" id="KW-0328">Glycosyltransferase</keyword>
<dbReference type="EMBL" id="AJAQ01000016">
    <property type="protein sequence ID" value="EOH93807.1"/>
    <property type="molecule type" value="Genomic_DNA"/>
</dbReference>
<dbReference type="Gene3D" id="3.40.50.2000">
    <property type="entry name" value="Glycogen Phosphorylase B"/>
    <property type="match status" value="1"/>
</dbReference>
<dbReference type="InterPro" id="IPR007235">
    <property type="entry name" value="Glyco_trans_28_C"/>
</dbReference>
<accession>R2QBK7</accession>
<proteinExistence type="inferred from homology"/>
<keyword evidence="4" id="KW-0808">Transferase</keyword>
<sequence length="425" mass="49444">MIFVTVGSQKFPFDRLLIKIDQLKQDGSIQEEVFAQIGHSTYQPQHYSYVRFMDQACFEEKLEQCDLLITHGGTGVIITALKLGKKVLAVPRLAKYHEHVDDHQLELLKQFNEQNLICCCQEMDLMEKLLSTIRIRKFQPFTSNTAAYLKELDHELANIQQNSKKNLLYQRINKYFEYIATKLMLLTKQKCFQIKNEKIHYMFKKKNSNVLIIVFSSCTRRGVKARYNYVRTLKGIDCDQLFILDDWGYDQRGIYYLGREMNFSVEQAVEAFIEQKIQEAAYEKIIFAGSSKGGYAALNFGLRVPGSTIIAGAPQYRLGEYFTDSANKLEETLRYIAGNNIDQSKLDVLNTHLEKKINKYTAHSDSITIHLHYSEKEHTYGEHISGLIEELRQNDFHVTKDIQQYSNHSDISLYFPQFLLQKIDE</sequence>
<dbReference type="Gene3D" id="3.40.50.1820">
    <property type="entry name" value="alpha/beta hydrolase"/>
    <property type="match status" value="1"/>
</dbReference>
<dbReference type="RefSeq" id="WP_010757493.1">
    <property type="nucleotide sequence ID" value="NZ_ASWD01000001.1"/>
</dbReference>
<dbReference type="eggNOG" id="COG5017">
    <property type="taxonomic scope" value="Bacteria"/>
</dbReference>
<evidence type="ECO:0000256" key="1">
    <source>
        <dbReference type="ARBA" id="ARBA00004240"/>
    </source>
</evidence>
<dbReference type="SUPFAM" id="SSF53474">
    <property type="entry name" value="alpha/beta-Hydrolases"/>
    <property type="match status" value="1"/>
</dbReference>
<dbReference type="NCBIfam" id="NF041548">
    <property type="entry name" value="PssE"/>
    <property type="match status" value="1"/>
</dbReference>
<dbReference type="Proteomes" id="UP000013782">
    <property type="component" value="Unassembled WGS sequence"/>
</dbReference>